<name>A0A0B6YIK6_9EUPU</name>
<proteinExistence type="predicted"/>
<evidence type="ECO:0000313" key="2">
    <source>
        <dbReference type="EMBL" id="CEK55646.1"/>
    </source>
</evidence>
<organism evidence="2">
    <name type="scientific">Arion vulgaris</name>
    <dbReference type="NCBI Taxonomy" id="1028688"/>
    <lineage>
        <taxon>Eukaryota</taxon>
        <taxon>Metazoa</taxon>
        <taxon>Spiralia</taxon>
        <taxon>Lophotrochozoa</taxon>
        <taxon>Mollusca</taxon>
        <taxon>Gastropoda</taxon>
        <taxon>Heterobranchia</taxon>
        <taxon>Euthyneura</taxon>
        <taxon>Panpulmonata</taxon>
        <taxon>Eupulmonata</taxon>
        <taxon>Stylommatophora</taxon>
        <taxon>Helicina</taxon>
        <taxon>Arionoidea</taxon>
        <taxon>Arionidae</taxon>
        <taxon>Arion</taxon>
    </lineage>
</organism>
<feature type="non-terminal residue" evidence="2">
    <location>
        <position position="1"/>
    </location>
</feature>
<reference evidence="2" key="1">
    <citation type="submission" date="2014-12" db="EMBL/GenBank/DDBJ databases">
        <title>Insight into the proteome of Arion vulgaris.</title>
        <authorList>
            <person name="Aradska J."/>
            <person name="Bulat T."/>
            <person name="Smidak R."/>
            <person name="Sarate P."/>
            <person name="Gangsoo J."/>
            <person name="Sialana F."/>
            <person name="Bilban M."/>
            <person name="Lubec G."/>
        </authorList>
    </citation>
    <scope>NUCLEOTIDE SEQUENCE</scope>
    <source>
        <tissue evidence="2">Skin</tissue>
    </source>
</reference>
<protein>
    <submittedName>
        <fullName evidence="2">Uncharacterized protein</fullName>
    </submittedName>
</protein>
<gene>
    <name evidence="2" type="primary">ORF25702</name>
</gene>
<dbReference type="AlphaFoldDB" id="A0A0B6YIK6"/>
<feature type="region of interest" description="Disordered" evidence="1">
    <location>
        <begin position="1"/>
        <end position="30"/>
    </location>
</feature>
<sequence>GNDAHYREDINQIASSSSLTTSPPGTKRNNYDVYQKVSKTLKEIAKSRRTKPNLKKQIICLCCKIPLTKEIHKTSHIRDS</sequence>
<feature type="compositionally biased region" description="Basic and acidic residues" evidence="1">
    <location>
        <begin position="1"/>
        <end position="10"/>
    </location>
</feature>
<feature type="compositionally biased region" description="Low complexity" evidence="1">
    <location>
        <begin position="15"/>
        <end position="24"/>
    </location>
</feature>
<dbReference type="EMBL" id="HACG01008781">
    <property type="protein sequence ID" value="CEK55646.1"/>
    <property type="molecule type" value="Transcribed_RNA"/>
</dbReference>
<accession>A0A0B6YIK6</accession>
<feature type="non-terminal residue" evidence="2">
    <location>
        <position position="80"/>
    </location>
</feature>
<evidence type="ECO:0000256" key="1">
    <source>
        <dbReference type="SAM" id="MobiDB-lite"/>
    </source>
</evidence>